<organism evidence="1 2">
    <name type="scientific">Burkholderia contaminans</name>
    <dbReference type="NCBI Taxonomy" id="488447"/>
    <lineage>
        <taxon>Bacteria</taxon>
        <taxon>Pseudomonadati</taxon>
        <taxon>Pseudomonadota</taxon>
        <taxon>Betaproteobacteria</taxon>
        <taxon>Burkholderiales</taxon>
        <taxon>Burkholderiaceae</taxon>
        <taxon>Burkholderia</taxon>
        <taxon>Burkholderia cepacia complex</taxon>
    </lineage>
</organism>
<sequence>MARVIFSSTRAINDEVARLVRNGWVFQGKGRGKHAKVFAPNGRVLSIPGSTSNYNAVQDLRHRAQRLAAMPALDANRR</sequence>
<comment type="caution">
    <text evidence="1">The sequence shown here is derived from an EMBL/GenBank/DDBJ whole genome shotgun (WGS) entry which is preliminary data.</text>
</comment>
<dbReference type="RefSeq" id="WP_124585474.1">
    <property type="nucleotide sequence ID" value="NZ_QTQV01000039.1"/>
</dbReference>
<evidence type="ECO:0000313" key="1">
    <source>
        <dbReference type="EMBL" id="RQT04344.1"/>
    </source>
</evidence>
<gene>
    <name evidence="1" type="ORF">DF051_36910</name>
</gene>
<protein>
    <recommendedName>
        <fullName evidence="3">Type II toxin-antitoxin system HicA family toxin</fullName>
    </recommendedName>
</protein>
<evidence type="ECO:0008006" key="3">
    <source>
        <dbReference type="Google" id="ProtNLM"/>
    </source>
</evidence>
<dbReference type="EMBL" id="QTQV01000039">
    <property type="protein sequence ID" value="RQT04344.1"/>
    <property type="molecule type" value="Genomic_DNA"/>
</dbReference>
<dbReference type="AlphaFoldDB" id="A0A3N8NX47"/>
<accession>A0A3N8NX47</accession>
<name>A0A3N8NX47_9BURK</name>
<dbReference type="Proteomes" id="UP000277921">
    <property type="component" value="Unassembled WGS sequence"/>
</dbReference>
<evidence type="ECO:0000313" key="2">
    <source>
        <dbReference type="Proteomes" id="UP000277921"/>
    </source>
</evidence>
<proteinExistence type="predicted"/>
<reference evidence="1 2" key="1">
    <citation type="submission" date="2018-08" db="EMBL/GenBank/DDBJ databases">
        <title>Comparative analysis of Burkholderia isolates from Puerto Rico.</title>
        <authorList>
            <person name="Hall C."/>
            <person name="Sahl J."/>
            <person name="Wagner D."/>
        </authorList>
    </citation>
    <scope>NUCLEOTIDE SEQUENCE [LARGE SCALE GENOMIC DNA]</scope>
    <source>
        <strain evidence="1 2">Bp9025</strain>
    </source>
</reference>